<dbReference type="RefSeq" id="WP_209458554.1">
    <property type="nucleotide sequence ID" value="NZ_JAGGKC010000004.1"/>
</dbReference>
<protein>
    <submittedName>
        <fullName evidence="3">Sortase A</fullName>
        <ecNumber evidence="3">3.4.22.70</ecNumber>
    </submittedName>
</protein>
<dbReference type="Proteomes" id="UP001519271">
    <property type="component" value="Unassembled WGS sequence"/>
</dbReference>
<accession>A0ABS4G189</accession>
<evidence type="ECO:0000313" key="4">
    <source>
        <dbReference type="Proteomes" id="UP001519271"/>
    </source>
</evidence>
<keyword evidence="4" id="KW-1185">Reference proteome</keyword>
<dbReference type="InterPro" id="IPR023365">
    <property type="entry name" value="Sortase_dom-sf"/>
</dbReference>
<evidence type="ECO:0000313" key="3">
    <source>
        <dbReference type="EMBL" id="MBP1918316.1"/>
    </source>
</evidence>
<name>A0ABS4G189_9CLOT</name>
<dbReference type="SUPFAM" id="SSF63817">
    <property type="entry name" value="Sortase"/>
    <property type="match status" value="1"/>
</dbReference>
<dbReference type="Gene3D" id="2.40.260.10">
    <property type="entry name" value="Sortase"/>
    <property type="match status" value="1"/>
</dbReference>
<dbReference type="EMBL" id="JAGGKC010000004">
    <property type="protein sequence ID" value="MBP1918316.1"/>
    <property type="molecule type" value="Genomic_DNA"/>
</dbReference>
<dbReference type="NCBIfam" id="TIGR01076">
    <property type="entry name" value="sortase_fam"/>
    <property type="match status" value="1"/>
</dbReference>
<dbReference type="InterPro" id="IPR042000">
    <property type="entry name" value="Sortase_D_2"/>
</dbReference>
<organism evidence="3 4">
    <name type="scientific">Youngiibacter multivorans</name>
    <dbReference type="NCBI Taxonomy" id="937251"/>
    <lineage>
        <taxon>Bacteria</taxon>
        <taxon>Bacillati</taxon>
        <taxon>Bacillota</taxon>
        <taxon>Clostridia</taxon>
        <taxon>Eubacteriales</taxon>
        <taxon>Clostridiaceae</taxon>
        <taxon>Youngiibacter</taxon>
    </lineage>
</organism>
<proteinExistence type="predicted"/>
<evidence type="ECO:0000256" key="1">
    <source>
        <dbReference type="ARBA" id="ARBA00022801"/>
    </source>
</evidence>
<feature type="region of interest" description="Disordered" evidence="2">
    <location>
        <begin position="47"/>
        <end position="97"/>
    </location>
</feature>
<keyword evidence="1 3" id="KW-0378">Hydrolase</keyword>
<comment type="caution">
    <text evidence="3">The sequence shown here is derived from an EMBL/GenBank/DDBJ whole genome shotgun (WGS) entry which is preliminary data.</text>
</comment>
<dbReference type="InterPro" id="IPR005754">
    <property type="entry name" value="Sortase"/>
</dbReference>
<dbReference type="Pfam" id="PF04203">
    <property type="entry name" value="Sortase"/>
    <property type="match status" value="1"/>
</dbReference>
<reference evidence="3 4" key="1">
    <citation type="submission" date="2021-03" db="EMBL/GenBank/DDBJ databases">
        <title>Genomic Encyclopedia of Type Strains, Phase IV (KMG-IV): sequencing the most valuable type-strain genomes for metagenomic binning, comparative biology and taxonomic classification.</title>
        <authorList>
            <person name="Goeker M."/>
        </authorList>
    </citation>
    <scope>NUCLEOTIDE SEQUENCE [LARGE SCALE GENOMIC DNA]</scope>
    <source>
        <strain evidence="3 4">DSM 6139</strain>
    </source>
</reference>
<evidence type="ECO:0000256" key="2">
    <source>
        <dbReference type="SAM" id="MobiDB-lite"/>
    </source>
</evidence>
<gene>
    <name evidence="3" type="ORF">J2Z34_000788</name>
</gene>
<dbReference type="CDD" id="cd06166">
    <property type="entry name" value="Sortase_D_2"/>
    <property type="match status" value="1"/>
</dbReference>
<dbReference type="GO" id="GO:0016787">
    <property type="term" value="F:hydrolase activity"/>
    <property type="evidence" value="ECO:0007669"/>
    <property type="project" value="UniProtKB-KW"/>
</dbReference>
<dbReference type="EC" id="3.4.22.70" evidence="3"/>
<sequence>MKRIIGALLILIGLGTVSYTMYMRYQADKANEILIARFEESLIDLDDLTPSDGPVSENPVLPGDPTEEVLPGDPSQDDPSQTPTSPSAPVKTAEELQKEREDVVNNAIKNLKVIGLISIPRIGVYGPIVEGIGDKSLKYAVGHFEGTGLPGSGNFALASHRNYTYAHYFRDIHKLKVGDEIKIKTKSKEYTYVVTGTKIVLPTAMEVLNHTDNSTITLVTCTVDSTKRVIVFGKLK</sequence>
<feature type="compositionally biased region" description="Polar residues" evidence="2">
    <location>
        <begin position="77"/>
        <end position="87"/>
    </location>
</feature>